<gene>
    <name evidence="2" type="ORF">DEW08_24740</name>
</gene>
<dbReference type="OrthoDB" id="7376129at2"/>
<evidence type="ECO:0000313" key="2">
    <source>
        <dbReference type="EMBL" id="AWK89188.1"/>
    </source>
</evidence>
<feature type="region of interest" description="Disordered" evidence="1">
    <location>
        <begin position="26"/>
        <end position="65"/>
    </location>
</feature>
<dbReference type="AlphaFoldDB" id="A0A2S2CXL0"/>
<keyword evidence="2" id="KW-0614">Plasmid</keyword>
<organism evidence="2 3">
    <name type="scientific">Azospirillum thermophilum</name>
    <dbReference type="NCBI Taxonomy" id="2202148"/>
    <lineage>
        <taxon>Bacteria</taxon>
        <taxon>Pseudomonadati</taxon>
        <taxon>Pseudomonadota</taxon>
        <taxon>Alphaproteobacteria</taxon>
        <taxon>Rhodospirillales</taxon>
        <taxon>Azospirillaceae</taxon>
        <taxon>Azospirillum</taxon>
    </lineage>
</organism>
<sequence length="189" mass="19758">MLGMLLLAGCPSTTVTPVEGLPTTAAPSPAKVAKAVRPKPKVKPIPPPASDQAQMATVPEGTGTGTTSYDGTAVAAATTAQPVAGAIPPDVVPASPPPKLDPNTLVGLDQSQTRRLLGIPASTEEAPPAKVWRYTKGDCTLKVFFFMDMTSTQDFRALSYDMKSSQNVPDHDNRCFAQLVAQAGNVRND</sequence>
<proteinExistence type="predicted"/>
<dbReference type="EMBL" id="CP029356">
    <property type="protein sequence ID" value="AWK89188.1"/>
    <property type="molecule type" value="Genomic_DNA"/>
</dbReference>
<reference evidence="3" key="1">
    <citation type="submission" date="2018-05" db="EMBL/GenBank/DDBJ databases">
        <title>Azospirillum thermophila sp. nov., a novel isolated from hot spring.</title>
        <authorList>
            <person name="Zhao Z."/>
        </authorList>
    </citation>
    <scope>NUCLEOTIDE SEQUENCE [LARGE SCALE GENOMIC DNA]</scope>
    <source>
        <strain evidence="3">CFH 70021</strain>
        <plasmid evidence="3">unnamed1</plasmid>
    </source>
</reference>
<dbReference type="Proteomes" id="UP000245629">
    <property type="component" value="Plasmid unnamed1"/>
</dbReference>
<geneLocation type="plasmid" evidence="2 3">
    <name>unnamed1</name>
</geneLocation>
<keyword evidence="3" id="KW-1185">Reference proteome</keyword>
<protein>
    <submittedName>
        <fullName evidence="2">Uncharacterized protein</fullName>
    </submittedName>
</protein>
<dbReference type="KEGG" id="azz:DEW08_24740"/>
<name>A0A2S2CXL0_9PROT</name>
<evidence type="ECO:0000313" key="3">
    <source>
        <dbReference type="Proteomes" id="UP000245629"/>
    </source>
</evidence>
<evidence type="ECO:0000256" key="1">
    <source>
        <dbReference type="SAM" id="MobiDB-lite"/>
    </source>
</evidence>
<accession>A0A2S2CXL0</accession>